<evidence type="ECO:0000256" key="1">
    <source>
        <dbReference type="ARBA" id="ARBA00023015"/>
    </source>
</evidence>
<dbReference type="PANTHER" id="PTHR43537">
    <property type="entry name" value="TRANSCRIPTIONAL REGULATOR, GNTR FAMILY"/>
    <property type="match status" value="1"/>
</dbReference>
<dbReference type="SUPFAM" id="SSF48008">
    <property type="entry name" value="GntR ligand-binding domain-like"/>
    <property type="match status" value="1"/>
</dbReference>
<dbReference type="InterPro" id="IPR008920">
    <property type="entry name" value="TF_FadR/GntR_C"/>
</dbReference>
<dbReference type="Pfam" id="PF00392">
    <property type="entry name" value="GntR"/>
    <property type="match status" value="1"/>
</dbReference>
<feature type="domain" description="HTH gntR-type" evidence="4">
    <location>
        <begin position="31"/>
        <end position="98"/>
    </location>
</feature>
<evidence type="ECO:0000256" key="3">
    <source>
        <dbReference type="ARBA" id="ARBA00023163"/>
    </source>
</evidence>
<dbReference type="SMART" id="SM00345">
    <property type="entry name" value="HTH_GNTR"/>
    <property type="match status" value="1"/>
</dbReference>
<dbReference type="GO" id="GO:0003677">
    <property type="term" value="F:DNA binding"/>
    <property type="evidence" value="ECO:0007669"/>
    <property type="project" value="UniProtKB-KW"/>
</dbReference>
<dbReference type="OrthoDB" id="7620579at2"/>
<accession>A0A212ABD6</accession>
<dbReference type="GO" id="GO:0003700">
    <property type="term" value="F:DNA-binding transcription factor activity"/>
    <property type="evidence" value="ECO:0007669"/>
    <property type="project" value="InterPro"/>
</dbReference>
<evidence type="ECO:0000256" key="2">
    <source>
        <dbReference type="ARBA" id="ARBA00023125"/>
    </source>
</evidence>
<keyword evidence="6" id="KW-1185">Reference proteome</keyword>
<dbReference type="SUPFAM" id="SSF46785">
    <property type="entry name" value="Winged helix' DNA-binding domain"/>
    <property type="match status" value="1"/>
</dbReference>
<dbReference type="AlphaFoldDB" id="A0A212ABD6"/>
<dbReference type="SMART" id="SM00895">
    <property type="entry name" value="FCD"/>
    <property type="match status" value="1"/>
</dbReference>
<dbReference type="InterPro" id="IPR000524">
    <property type="entry name" value="Tscrpt_reg_HTH_GntR"/>
</dbReference>
<evidence type="ECO:0000259" key="4">
    <source>
        <dbReference type="PROSITE" id="PS50949"/>
    </source>
</evidence>
<sequence>MNLRESGFVYTDTSRGATMTQEAIPVDTQTGTQTSRAVMGMRDLIVTGVMVPGERFTEVLLAERLGMSRTPIRAAIQQLREEGLLEPLASGGFTVRGFLPREIAEAIEIRGAIESLAARLLAERGVEEAVLRHLDGVLDGIDPVLEAPVFGQAQIMRYSAVNAEFHAGLVAATGSALIQQEAQRANARPFASASALVQLNENSEQARRHLIVAQDQHRAVLEAIRGREGARVEALLREHARLSHRNLMRALRLHMPLDGLPGASLIRRYG</sequence>
<dbReference type="Proteomes" id="UP000196878">
    <property type="component" value="Unassembled WGS sequence"/>
</dbReference>
<dbReference type="Gene3D" id="1.10.10.10">
    <property type="entry name" value="Winged helix-like DNA-binding domain superfamily/Winged helix DNA-binding domain"/>
    <property type="match status" value="1"/>
</dbReference>
<keyword evidence="2" id="KW-0238">DNA-binding</keyword>
<dbReference type="Gene3D" id="1.20.120.530">
    <property type="entry name" value="GntR ligand-binding domain-like"/>
    <property type="match status" value="1"/>
</dbReference>
<dbReference type="EMBL" id="NIPW01000015">
    <property type="protein sequence ID" value="OWJ77895.1"/>
    <property type="molecule type" value="Genomic_DNA"/>
</dbReference>
<dbReference type="InterPro" id="IPR036388">
    <property type="entry name" value="WH-like_DNA-bd_sf"/>
</dbReference>
<gene>
    <name evidence="5" type="ORF">CDV49_10255</name>
</gene>
<protein>
    <submittedName>
        <fullName evidence="5">GntR family transcriptional regulator</fullName>
    </submittedName>
</protein>
<dbReference type="InterPro" id="IPR011711">
    <property type="entry name" value="GntR_C"/>
</dbReference>
<comment type="caution">
    <text evidence="5">The sequence shown here is derived from an EMBL/GenBank/DDBJ whole genome shotgun (WGS) entry which is preliminary data.</text>
</comment>
<dbReference type="PANTHER" id="PTHR43537:SF49">
    <property type="entry name" value="TRANSCRIPTIONAL REGULATORY PROTEIN"/>
    <property type="match status" value="1"/>
</dbReference>
<organism evidence="5 6">
    <name type="scientific">Haematobacter genomosp. 1</name>
    <dbReference type="NCBI Taxonomy" id="366618"/>
    <lineage>
        <taxon>Bacteria</taxon>
        <taxon>Pseudomonadati</taxon>
        <taxon>Pseudomonadota</taxon>
        <taxon>Alphaproteobacteria</taxon>
        <taxon>Rhodobacterales</taxon>
        <taxon>Paracoccaceae</taxon>
        <taxon>Haematobacter</taxon>
    </lineage>
</organism>
<dbReference type="InterPro" id="IPR036390">
    <property type="entry name" value="WH_DNA-bd_sf"/>
</dbReference>
<dbReference type="PROSITE" id="PS50949">
    <property type="entry name" value="HTH_GNTR"/>
    <property type="match status" value="1"/>
</dbReference>
<evidence type="ECO:0000313" key="5">
    <source>
        <dbReference type="EMBL" id="OWJ77895.1"/>
    </source>
</evidence>
<name>A0A212ABD6_9RHOB</name>
<dbReference type="Pfam" id="PF07729">
    <property type="entry name" value="FCD"/>
    <property type="match status" value="1"/>
</dbReference>
<keyword evidence="1" id="KW-0805">Transcription regulation</keyword>
<evidence type="ECO:0000313" key="6">
    <source>
        <dbReference type="Proteomes" id="UP000196878"/>
    </source>
</evidence>
<proteinExistence type="predicted"/>
<reference evidence="5 6" key="1">
    <citation type="submission" date="2016-12" db="EMBL/GenBank/DDBJ databases">
        <title>Comparison of Traditional DNA-DNA Hybridization with In Silico Genomic Analysis.</title>
        <authorList>
            <person name="Nicholson A.C."/>
            <person name="Humrighouse B.W."/>
            <person name="Graziano J."/>
            <person name="Lasker B."/>
            <person name="Whitney A.M."/>
            <person name="Mcquiston J.R."/>
        </authorList>
    </citation>
    <scope>NUCLEOTIDE SEQUENCE [LARGE SCALE GENOMIC DNA]</scope>
    <source>
        <strain evidence="5 6">H2240</strain>
    </source>
</reference>
<keyword evidence="3" id="KW-0804">Transcription</keyword>